<dbReference type="PANTHER" id="PTHR43617:SF2">
    <property type="entry name" value="UPF0039 PROTEIN SLL0451"/>
    <property type="match status" value="1"/>
</dbReference>
<dbReference type="EMBL" id="DXBC01000159">
    <property type="protein sequence ID" value="HIZ80093.1"/>
    <property type="molecule type" value="Genomic_DNA"/>
</dbReference>
<dbReference type="CDD" id="cd04301">
    <property type="entry name" value="NAT_SF"/>
    <property type="match status" value="1"/>
</dbReference>
<organism evidence="2 3">
    <name type="scientific">Candidatus Lachnoclostridium stercorigallinarum</name>
    <dbReference type="NCBI Taxonomy" id="2838634"/>
    <lineage>
        <taxon>Bacteria</taxon>
        <taxon>Bacillati</taxon>
        <taxon>Bacillota</taxon>
        <taxon>Clostridia</taxon>
        <taxon>Lachnospirales</taxon>
        <taxon>Lachnospiraceae</taxon>
    </lineage>
</organism>
<gene>
    <name evidence="2" type="ORF">IAA17_09945</name>
</gene>
<dbReference type="InterPro" id="IPR016181">
    <property type="entry name" value="Acyl_CoA_acyltransferase"/>
</dbReference>
<sequence>MNTEIRQERPEDYRRTEEVTREAFWNQFMPGCVEHYLLHVMRDSSAFVPELDLVAVEDGTLAGHAAAVKGTIRGDDGRVRQVLTLGPISVLPEYQGRGIGGRLLAAVKERAAEMGFPALLLCGDPAYYSRHGFVPAEQFGIRTADGMYMAALQACELREGALKGAAGRYFEDSVYEISGEEAEAFDRTFPPKEKLAGVKMQKRFEELAAMVREGENSKNN</sequence>
<dbReference type="Gene3D" id="3.40.630.30">
    <property type="match status" value="1"/>
</dbReference>
<evidence type="ECO:0000313" key="2">
    <source>
        <dbReference type="EMBL" id="HIZ80093.1"/>
    </source>
</evidence>
<dbReference type="SUPFAM" id="SSF55729">
    <property type="entry name" value="Acyl-CoA N-acyltransferases (Nat)"/>
    <property type="match status" value="1"/>
</dbReference>
<dbReference type="Proteomes" id="UP000824101">
    <property type="component" value="Unassembled WGS sequence"/>
</dbReference>
<dbReference type="Pfam" id="PF00583">
    <property type="entry name" value="Acetyltransf_1"/>
    <property type="match status" value="1"/>
</dbReference>
<dbReference type="AlphaFoldDB" id="A0A9D2K728"/>
<feature type="domain" description="N-acetyltransferase" evidence="1">
    <location>
        <begin position="3"/>
        <end position="154"/>
    </location>
</feature>
<protein>
    <submittedName>
        <fullName evidence="2">N-acetyltransferase</fullName>
    </submittedName>
</protein>
<dbReference type="PROSITE" id="PS51186">
    <property type="entry name" value="GNAT"/>
    <property type="match status" value="1"/>
</dbReference>
<reference evidence="2" key="2">
    <citation type="submission" date="2021-04" db="EMBL/GenBank/DDBJ databases">
        <authorList>
            <person name="Gilroy R."/>
        </authorList>
    </citation>
    <scope>NUCLEOTIDE SEQUENCE</scope>
    <source>
        <strain evidence="2">ChiBcec1-1093</strain>
    </source>
</reference>
<comment type="caution">
    <text evidence="2">The sequence shown here is derived from an EMBL/GenBank/DDBJ whole genome shotgun (WGS) entry which is preliminary data.</text>
</comment>
<dbReference type="PANTHER" id="PTHR43617">
    <property type="entry name" value="L-AMINO ACID N-ACETYLTRANSFERASE"/>
    <property type="match status" value="1"/>
</dbReference>
<name>A0A9D2K728_9FIRM</name>
<dbReference type="InterPro" id="IPR050276">
    <property type="entry name" value="MshD_Acetyltransferase"/>
</dbReference>
<evidence type="ECO:0000259" key="1">
    <source>
        <dbReference type="PROSITE" id="PS51186"/>
    </source>
</evidence>
<dbReference type="InterPro" id="IPR000182">
    <property type="entry name" value="GNAT_dom"/>
</dbReference>
<accession>A0A9D2K728</accession>
<evidence type="ECO:0000313" key="3">
    <source>
        <dbReference type="Proteomes" id="UP000824101"/>
    </source>
</evidence>
<reference evidence="2" key="1">
    <citation type="journal article" date="2021" name="PeerJ">
        <title>Extensive microbial diversity within the chicken gut microbiome revealed by metagenomics and culture.</title>
        <authorList>
            <person name="Gilroy R."/>
            <person name="Ravi A."/>
            <person name="Getino M."/>
            <person name="Pursley I."/>
            <person name="Horton D.L."/>
            <person name="Alikhan N.F."/>
            <person name="Baker D."/>
            <person name="Gharbi K."/>
            <person name="Hall N."/>
            <person name="Watson M."/>
            <person name="Adriaenssens E.M."/>
            <person name="Foster-Nyarko E."/>
            <person name="Jarju S."/>
            <person name="Secka A."/>
            <person name="Antonio M."/>
            <person name="Oren A."/>
            <person name="Chaudhuri R.R."/>
            <person name="La Ragione R."/>
            <person name="Hildebrand F."/>
            <person name="Pallen M.J."/>
        </authorList>
    </citation>
    <scope>NUCLEOTIDE SEQUENCE</scope>
    <source>
        <strain evidence="2">ChiBcec1-1093</strain>
    </source>
</reference>
<dbReference type="GO" id="GO:0016747">
    <property type="term" value="F:acyltransferase activity, transferring groups other than amino-acyl groups"/>
    <property type="evidence" value="ECO:0007669"/>
    <property type="project" value="InterPro"/>
</dbReference>
<proteinExistence type="predicted"/>